<dbReference type="GO" id="GO:0006384">
    <property type="term" value="P:transcription initiation at RNA polymerase III promoter"/>
    <property type="evidence" value="ECO:0007669"/>
    <property type="project" value="InterPro"/>
</dbReference>
<sequence>MDCLRNVGPMHTIDFLSAAWSPTGCSPLKGCLLACITSRHSVFIYIPVTSHANQQWQKFLTLDRHIAQHWNSGAEIDLQMADRVESASLAWSPKINLDNIGSLLALGNKAGHITLWHVVGPNNVRCVKSWKAASDNWITHLSWSPWMVEDNTYVSTLAYATADGVVHACKVKFQSSDPLQDIEVSDNLMDPNQSLHPCTILRWSPGNTENADMPNMLAFSKGNRLHVWLPESSKVLTWRRPIAKAVADIVWDAHGRKIFAFFMDGKHVVLHRHDAELSVDDDSVEFIYQTIISRCHVQSKTNVTQEEGDGDNANGEDDGAGDEEGGGGLPNSKLQLHVNSGNHSAYASQLATLYYVTSPFHMEFQRERYQSFLTRNPAYHLWDLLLLLSDRFSSNENGYSLLQQLFQVLDMDTSTPSSSIVTIVKRETIPSRDTSTVSSVLLFHHDDKELLTLAERTYGLLKKLMQDQCDTKEQMGMLQSIKQGGSLPAHKPFSSGRERCPACDGEVKLESETSATCLNGHSWKRCSITLLLIADFHPRTCLGCSRKTLMVPNPRGSNGNSNSSSGSSSSGSWLEMTLRGCSVCVFCGDRYFTALRRRA</sequence>
<evidence type="ECO:0000259" key="2">
    <source>
        <dbReference type="Pfam" id="PF12657"/>
    </source>
</evidence>
<evidence type="ECO:0000313" key="5">
    <source>
        <dbReference type="Proteomes" id="UP000738325"/>
    </source>
</evidence>
<evidence type="ECO:0000259" key="3">
    <source>
        <dbReference type="Pfam" id="PF12660"/>
    </source>
</evidence>
<dbReference type="EMBL" id="JAAAIP010000056">
    <property type="protein sequence ID" value="KAG0327434.1"/>
    <property type="molecule type" value="Genomic_DNA"/>
</dbReference>
<gene>
    <name evidence="4" type="ORF">BGZ99_007654</name>
</gene>
<dbReference type="Pfam" id="PF12657">
    <property type="entry name" value="TFIIIC_delta"/>
    <property type="match status" value="1"/>
</dbReference>
<keyword evidence="5" id="KW-1185">Reference proteome</keyword>
<dbReference type="Proteomes" id="UP000738325">
    <property type="component" value="Unassembled WGS sequence"/>
</dbReference>
<dbReference type="InterPro" id="IPR024764">
    <property type="entry name" value="TFIIIC_Znf"/>
</dbReference>
<organism evidence="4 5">
    <name type="scientific">Dissophora globulifera</name>
    <dbReference type="NCBI Taxonomy" id="979702"/>
    <lineage>
        <taxon>Eukaryota</taxon>
        <taxon>Fungi</taxon>
        <taxon>Fungi incertae sedis</taxon>
        <taxon>Mucoromycota</taxon>
        <taxon>Mortierellomycotina</taxon>
        <taxon>Mortierellomycetes</taxon>
        <taxon>Mortierellales</taxon>
        <taxon>Mortierellaceae</taxon>
        <taxon>Dissophora</taxon>
    </lineage>
</organism>
<proteinExistence type="predicted"/>
<dbReference type="PANTHER" id="PTHR15496:SF2">
    <property type="entry name" value="GENERAL TRANSCRIPTION FACTOR 3C POLYPEPTIDE 4"/>
    <property type="match status" value="1"/>
</dbReference>
<comment type="caution">
    <text evidence="4">The sequence shown here is derived from an EMBL/GenBank/DDBJ whole genome shotgun (WGS) entry which is preliminary data.</text>
</comment>
<dbReference type="PANTHER" id="PTHR15496">
    <property type="entry name" value="GENERAL TRANSCRIPTION FACTOR 3C POLYPEPTIDE 4 FAMILY"/>
    <property type="match status" value="1"/>
</dbReference>
<dbReference type="Gene3D" id="2.130.10.10">
    <property type="entry name" value="YVTN repeat-like/Quinoprotein amine dehydrogenase"/>
    <property type="match status" value="1"/>
</dbReference>
<dbReference type="SUPFAM" id="SSF50978">
    <property type="entry name" value="WD40 repeat-like"/>
    <property type="match status" value="1"/>
</dbReference>
<dbReference type="InterPro" id="IPR036322">
    <property type="entry name" value="WD40_repeat_dom_sf"/>
</dbReference>
<dbReference type="InterPro" id="IPR015943">
    <property type="entry name" value="WD40/YVTN_repeat-like_dom_sf"/>
</dbReference>
<dbReference type="AlphaFoldDB" id="A0A9P6RSI1"/>
<dbReference type="OrthoDB" id="6021743at2759"/>
<dbReference type="Pfam" id="PF12660">
    <property type="entry name" value="zf-TFIIIC"/>
    <property type="match status" value="1"/>
</dbReference>
<accession>A0A9P6RSI1</accession>
<evidence type="ECO:0008006" key="6">
    <source>
        <dbReference type="Google" id="ProtNLM"/>
    </source>
</evidence>
<protein>
    <recommendedName>
        <fullName evidence="6">Transcription factor IIIC 90kDa subunit N-terminal domain-containing protein</fullName>
    </recommendedName>
</protein>
<dbReference type="InterPro" id="IPR024761">
    <property type="entry name" value="TFIIIC_delta_N"/>
</dbReference>
<feature type="domain" description="Transcription factor IIIC 90kDa subunit N-terminal" evidence="2">
    <location>
        <begin position="15"/>
        <end position="234"/>
    </location>
</feature>
<feature type="region of interest" description="Disordered" evidence="1">
    <location>
        <begin position="301"/>
        <end position="334"/>
    </location>
</feature>
<dbReference type="InterPro" id="IPR044230">
    <property type="entry name" value="GTF3C4"/>
</dbReference>
<dbReference type="GO" id="GO:0004402">
    <property type="term" value="F:histone acetyltransferase activity"/>
    <property type="evidence" value="ECO:0007669"/>
    <property type="project" value="InterPro"/>
</dbReference>
<feature type="domain" description="Transcription factor IIIC putative zinc-finger" evidence="3">
    <location>
        <begin position="497"/>
        <end position="590"/>
    </location>
</feature>
<dbReference type="GO" id="GO:0000127">
    <property type="term" value="C:transcription factor TFIIIC complex"/>
    <property type="evidence" value="ECO:0007669"/>
    <property type="project" value="InterPro"/>
</dbReference>
<name>A0A9P6RSI1_9FUNG</name>
<evidence type="ECO:0000256" key="1">
    <source>
        <dbReference type="SAM" id="MobiDB-lite"/>
    </source>
</evidence>
<feature type="compositionally biased region" description="Acidic residues" evidence="1">
    <location>
        <begin position="306"/>
        <end position="325"/>
    </location>
</feature>
<reference evidence="4" key="1">
    <citation type="journal article" date="2020" name="Fungal Divers.">
        <title>Resolving the Mortierellaceae phylogeny through synthesis of multi-gene phylogenetics and phylogenomics.</title>
        <authorList>
            <person name="Vandepol N."/>
            <person name="Liber J."/>
            <person name="Desiro A."/>
            <person name="Na H."/>
            <person name="Kennedy M."/>
            <person name="Barry K."/>
            <person name="Grigoriev I.V."/>
            <person name="Miller A.N."/>
            <person name="O'Donnell K."/>
            <person name="Stajich J.E."/>
            <person name="Bonito G."/>
        </authorList>
    </citation>
    <scope>NUCLEOTIDE SEQUENCE</scope>
    <source>
        <strain evidence="4">REB-010B</strain>
    </source>
</reference>
<evidence type="ECO:0000313" key="4">
    <source>
        <dbReference type="EMBL" id="KAG0327434.1"/>
    </source>
</evidence>